<dbReference type="InterPro" id="IPR012337">
    <property type="entry name" value="RNaseH-like_sf"/>
</dbReference>
<evidence type="ECO:0000313" key="3">
    <source>
        <dbReference type="EMBL" id="BBR39113.1"/>
    </source>
</evidence>
<dbReference type="Proteomes" id="UP000515442">
    <property type="component" value="Chromosome"/>
</dbReference>
<dbReference type="InterPro" id="IPR036397">
    <property type="entry name" value="RNaseH_sf"/>
</dbReference>
<name>A0A6S5C1J5_AERVE</name>
<organism evidence="4 5">
    <name type="scientific">Aeromonas veronii</name>
    <dbReference type="NCBI Taxonomy" id="654"/>
    <lineage>
        <taxon>Bacteria</taxon>
        <taxon>Pseudomonadati</taxon>
        <taxon>Pseudomonadota</taxon>
        <taxon>Gammaproteobacteria</taxon>
        <taxon>Aeromonadales</taxon>
        <taxon>Aeromonadaceae</taxon>
        <taxon>Aeromonas</taxon>
    </lineage>
</organism>
<dbReference type="NCBIfam" id="NF033516">
    <property type="entry name" value="transpos_IS3"/>
    <property type="match status" value="1"/>
</dbReference>
<dbReference type="InterPro" id="IPR050900">
    <property type="entry name" value="Transposase_IS3/IS150/IS904"/>
</dbReference>
<dbReference type="EMBL" id="AP022038">
    <property type="protein sequence ID" value="BBR39113.1"/>
    <property type="molecule type" value="Genomic_DNA"/>
</dbReference>
<sequence>MKREGLRSQTGYQRRKGHYGGKSTQAAPNTLARQFKVPAPNISWVTDITYIRTQEGWLYLAVVLDLFSRQIVGWAMKSRMTADLAVDALLMAVWRRKPKQPVLVHSDQGSQFTGGEWQDFLKAHNLSCSMSRRGNCHDNAVAESFFQLLKRERIKRRIYATRDEARSDVFDYIEMFYNPIRRHGSNDGLSPVEFERQFIFQQQSV</sequence>
<accession>A0A6S5C1J5</accession>
<dbReference type="PROSITE" id="PS50994">
    <property type="entry name" value="INTEGRASE"/>
    <property type="match status" value="1"/>
</dbReference>
<reference evidence="4 5" key="1">
    <citation type="submission" date="2019-12" db="EMBL/GenBank/DDBJ databases">
        <title>complete genome sequences of Aeromonas veronii str. WP3-W19-ESBL-03 isolated from wastewater treatment plant effluent.</title>
        <authorList>
            <person name="Sekizuka T."/>
            <person name="Itokawa K."/>
            <person name="Yatsu K."/>
            <person name="Inamine Y."/>
            <person name="Kuroda M."/>
        </authorList>
    </citation>
    <scope>NUCLEOTIDE SEQUENCE [LARGE SCALE GENOMIC DNA]</scope>
    <source>
        <strain evidence="4 5">WP3-W19-ESBL-03</strain>
    </source>
</reference>
<evidence type="ECO:0000313" key="4">
    <source>
        <dbReference type="EMBL" id="BBR39114.1"/>
    </source>
</evidence>
<evidence type="ECO:0000259" key="2">
    <source>
        <dbReference type="PROSITE" id="PS50994"/>
    </source>
</evidence>
<proteinExistence type="predicted"/>
<dbReference type="SUPFAM" id="SSF53098">
    <property type="entry name" value="Ribonuclease H-like"/>
    <property type="match status" value="1"/>
</dbReference>
<dbReference type="EMBL" id="AP022038">
    <property type="protein sequence ID" value="BBR39114.1"/>
    <property type="molecule type" value="Genomic_DNA"/>
</dbReference>
<dbReference type="Pfam" id="PF13333">
    <property type="entry name" value="rve_2"/>
    <property type="match status" value="1"/>
</dbReference>
<dbReference type="PANTHER" id="PTHR46889:SF4">
    <property type="entry name" value="TRANSPOSASE INSO FOR INSERTION SEQUENCE ELEMENT IS911B-RELATED"/>
    <property type="match status" value="1"/>
</dbReference>
<dbReference type="Gene3D" id="3.30.420.10">
    <property type="entry name" value="Ribonuclease H-like superfamily/Ribonuclease H"/>
    <property type="match status" value="1"/>
</dbReference>
<feature type="domain" description="Integrase catalytic" evidence="2">
    <location>
        <begin position="36"/>
        <end position="199"/>
    </location>
</feature>
<dbReference type="Pfam" id="PF00665">
    <property type="entry name" value="rve"/>
    <property type="match status" value="1"/>
</dbReference>
<dbReference type="InterPro" id="IPR048020">
    <property type="entry name" value="Transpos_IS3"/>
</dbReference>
<evidence type="ECO:0000256" key="1">
    <source>
        <dbReference type="SAM" id="MobiDB-lite"/>
    </source>
</evidence>
<gene>
    <name evidence="3" type="ORF">WP3W19E03_16380</name>
    <name evidence="4" type="ORF">WP3W19E03_16390</name>
</gene>
<dbReference type="InterPro" id="IPR001584">
    <property type="entry name" value="Integrase_cat-core"/>
</dbReference>
<dbReference type="PANTHER" id="PTHR46889">
    <property type="entry name" value="TRANSPOSASE INSF FOR INSERTION SEQUENCE IS3B-RELATED"/>
    <property type="match status" value="1"/>
</dbReference>
<dbReference type="GO" id="GO:0003676">
    <property type="term" value="F:nucleic acid binding"/>
    <property type="evidence" value="ECO:0007669"/>
    <property type="project" value="InterPro"/>
</dbReference>
<dbReference type="GO" id="GO:0015074">
    <property type="term" value="P:DNA integration"/>
    <property type="evidence" value="ECO:0007669"/>
    <property type="project" value="InterPro"/>
</dbReference>
<dbReference type="AlphaFoldDB" id="A0A6S5C1J5"/>
<evidence type="ECO:0000313" key="5">
    <source>
        <dbReference type="Proteomes" id="UP000515442"/>
    </source>
</evidence>
<protein>
    <submittedName>
        <fullName evidence="4">Transposase</fullName>
    </submittedName>
</protein>
<feature type="region of interest" description="Disordered" evidence="1">
    <location>
        <begin position="1"/>
        <end position="25"/>
    </location>
</feature>